<accession>A0ABP8AN65</accession>
<evidence type="ECO:0000256" key="4">
    <source>
        <dbReference type="ARBA" id="ARBA00022729"/>
    </source>
</evidence>
<dbReference type="InterPro" id="IPR000914">
    <property type="entry name" value="SBP_5_dom"/>
</dbReference>
<dbReference type="InterPro" id="IPR030678">
    <property type="entry name" value="Peptide/Ni-bd"/>
</dbReference>
<evidence type="ECO:0000256" key="3">
    <source>
        <dbReference type="ARBA" id="ARBA00022448"/>
    </source>
</evidence>
<keyword evidence="4" id="KW-0732">Signal</keyword>
<organism evidence="7 8">
    <name type="scientific">Streptosporangium oxazolinicum</name>
    <dbReference type="NCBI Taxonomy" id="909287"/>
    <lineage>
        <taxon>Bacteria</taxon>
        <taxon>Bacillati</taxon>
        <taxon>Actinomycetota</taxon>
        <taxon>Actinomycetes</taxon>
        <taxon>Streptosporangiales</taxon>
        <taxon>Streptosporangiaceae</taxon>
        <taxon>Streptosporangium</taxon>
    </lineage>
</organism>
<dbReference type="InterPro" id="IPR039424">
    <property type="entry name" value="SBP_5"/>
</dbReference>
<dbReference type="Proteomes" id="UP001501251">
    <property type="component" value="Unassembled WGS sequence"/>
</dbReference>
<evidence type="ECO:0000256" key="2">
    <source>
        <dbReference type="ARBA" id="ARBA00005695"/>
    </source>
</evidence>
<dbReference type="PANTHER" id="PTHR30290">
    <property type="entry name" value="PERIPLASMIC BINDING COMPONENT OF ABC TRANSPORTER"/>
    <property type="match status" value="1"/>
</dbReference>
<sequence>MNRPDRPDRPGRLDRRVTGPAAHAIRKHVARDPVTQKHVLEKHVVPQRKEKNVKLRWGALTLAGVLALAACGAESGAPSAAAGGEGTGGDGGSLVWAVETQPITFNPHQWGQNKARLLVHNQFDALIARGRNGEFLPWLATSWKVSEDGLTYTFELRDDVTFHDGEKFDAASVKANLDQLVSPGYNAAVSAIQLRNFDRAEATAPHTLKVTLKAPDGLFLDFLSSPYAGQVSPKSLKNAKDLKAGGVDVVGTGPFILDRFTPSQEVHYRRNPNYNWPPTGAAHQGPAHLAEITYRFLSEAAVRVGALTSGQVQVIEGVPATEIGLIKSDPELKLETSLNSGSAFSYYFNVSRPPFDDKRVREAFRDAVDVDAVLNSVYQGTAKRAWSVIGQGSPQFYDPSLEKTFGNNPTRANQLLDEAGWDKRDAEGYRVKDGKRLTVRTVNAAPFVRDRRDILAQAFQAAIKQSAGIDFQVKIVDQGTAQKAIDDNEYEIFENSRGDTDAGAALNLILAKDAAINRTRFGSAELDKLLADASATSDAAERKELYAKVQKTVVTDEAILLPVYVPADQIAYSAKVTGVTFEPVSGTPNSAYDIRIGT</sequence>
<comment type="subcellular location">
    <subcellularLocation>
        <location evidence="1">Cell envelope</location>
    </subcellularLocation>
</comment>
<comment type="similarity">
    <text evidence="2">Belongs to the bacterial solute-binding protein 5 family.</text>
</comment>
<keyword evidence="8" id="KW-1185">Reference proteome</keyword>
<dbReference type="EMBL" id="BAABAQ010000002">
    <property type="protein sequence ID" value="GAA4186730.1"/>
    <property type="molecule type" value="Genomic_DNA"/>
</dbReference>
<feature type="domain" description="Solute-binding protein family 5" evidence="6">
    <location>
        <begin position="135"/>
        <end position="499"/>
    </location>
</feature>
<dbReference type="Gene3D" id="3.10.105.10">
    <property type="entry name" value="Dipeptide-binding Protein, Domain 3"/>
    <property type="match status" value="1"/>
</dbReference>
<feature type="region of interest" description="Disordered" evidence="5">
    <location>
        <begin position="1"/>
        <end position="20"/>
    </location>
</feature>
<name>A0ABP8AN65_9ACTN</name>
<dbReference type="PANTHER" id="PTHR30290:SF10">
    <property type="entry name" value="PERIPLASMIC OLIGOPEPTIDE-BINDING PROTEIN-RELATED"/>
    <property type="match status" value="1"/>
</dbReference>
<dbReference type="Pfam" id="PF00496">
    <property type="entry name" value="SBP_bac_5"/>
    <property type="match status" value="1"/>
</dbReference>
<evidence type="ECO:0000259" key="6">
    <source>
        <dbReference type="Pfam" id="PF00496"/>
    </source>
</evidence>
<feature type="compositionally biased region" description="Basic and acidic residues" evidence="5">
    <location>
        <begin position="1"/>
        <end position="17"/>
    </location>
</feature>
<reference evidence="8" key="1">
    <citation type="journal article" date="2019" name="Int. J. Syst. Evol. Microbiol.">
        <title>The Global Catalogue of Microorganisms (GCM) 10K type strain sequencing project: providing services to taxonomists for standard genome sequencing and annotation.</title>
        <authorList>
            <consortium name="The Broad Institute Genomics Platform"/>
            <consortium name="The Broad Institute Genome Sequencing Center for Infectious Disease"/>
            <person name="Wu L."/>
            <person name="Ma J."/>
        </authorList>
    </citation>
    <scope>NUCLEOTIDE SEQUENCE [LARGE SCALE GENOMIC DNA]</scope>
    <source>
        <strain evidence="8">JCM 17388</strain>
    </source>
</reference>
<protein>
    <submittedName>
        <fullName evidence="7">ABC transporter substrate-binding protein</fullName>
    </submittedName>
</protein>
<evidence type="ECO:0000256" key="1">
    <source>
        <dbReference type="ARBA" id="ARBA00004196"/>
    </source>
</evidence>
<proteinExistence type="inferred from homology"/>
<gene>
    <name evidence="7" type="ORF">GCM10022252_19190</name>
</gene>
<evidence type="ECO:0000313" key="8">
    <source>
        <dbReference type="Proteomes" id="UP001501251"/>
    </source>
</evidence>
<dbReference type="PIRSF" id="PIRSF002741">
    <property type="entry name" value="MppA"/>
    <property type="match status" value="1"/>
</dbReference>
<dbReference type="CDD" id="cd08492">
    <property type="entry name" value="PBP2_NikA_DppA_OppA_like_15"/>
    <property type="match status" value="1"/>
</dbReference>
<dbReference type="SUPFAM" id="SSF53850">
    <property type="entry name" value="Periplasmic binding protein-like II"/>
    <property type="match status" value="1"/>
</dbReference>
<evidence type="ECO:0000313" key="7">
    <source>
        <dbReference type="EMBL" id="GAA4186730.1"/>
    </source>
</evidence>
<evidence type="ECO:0000256" key="5">
    <source>
        <dbReference type="SAM" id="MobiDB-lite"/>
    </source>
</evidence>
<comment type="caution">
    <text evidence="7">The sequence shown here is derived from an EMBL/GenBank/DDBJ whole genome shotgun (WGS) entry which is preliminary data.</text>
</comment>
<keyword evidence="3" id="KW-0813">Transport</keyword>
<dbReference type="Gene3D" id="3.40.190.10">
    <property type="entry name" value="Periplasmic binding protein-like II"/>
    <property type="match status" value="1"/>
</dbReference>